<dbReference type="CDD" id="cd05401">
    <property type="entry name" value="NT_GlnE_GlnD_like"/>
    <property type="match status" value="1"/>
</dbReference>
<dbReference type="Pfam" id="PF03445">
    <property type="entry name" value="DUF294"/>
    <property type="match status" value="1"/>
</dbReference>
<gene>
    <name evidence="3" type="ORF">B4135_0506</name>
</gene>
<dbReference type="EMBL" id="LQYT01000135">
    <property type="protein sequence ID" value="KYD08824.1"/>
    <property type="molecule type" value="Genomic_DNA"/>
</dbReference>
<name>A0A150L951_9BACI</name>
<accession>A0A150L951</accession>
<organism evidence="3 4">
    <name type="scientific">Caldibacillus debilis</name>
    <dbReference type="NCBI Taxonomy" id="301148"/>
    <lineage>
        <taxon>Bacteria</taxon>
        <taxon>Bacillati</taxon>
        <taxon>Bacillota</taxon>
        <taxon>Bacilli</taxon>
        <taxon>Bacillales</taxon>
        <taxon>Bacillaceae</taxon>
        <taxon>Caldibacillus</taxon>
    </lineage>
</organism>
<dbReference type="RefSeq" id="WP_061570148.1">
    <property type="nucleotide sequence ID" value="NZ_LQYT01000135.1"/>
</dbReference>
<evidence type="ECO:0008006" key="5">
    <source>
        <dbReference type="Google" id="ProtNLM"/>
    </source>
</evidence>
<dbReference type="PATRIC" id="fig|301148.3.peg.2151"/>
<dbReference type="GO" id="GO:0008773">
    <property type="term" value="F:[protein-PII] uridylyltransferase activity"/>
    <property type="evidence" value="ECO:0007669"/>
    <property type="project" value="InterPro"/>
</dbReference>
<feature type="domain" description="DUF294" evidence="2">
    <location>
        <begin position="180"/>
        <end position="316"/>
    </location>
</feature>
<evidence type="ECO:0000259" key="1">
    <source>
        <dbReference type="Pfam" id="PF03445"/>
    </source>
</evidence>
<dbReference type="InterPro" id="IPR005105">
    <property type="entry name" value="GlnD_Uridyltrans_N"/>
</dbReference>
<dbReference type="InterPro" id="IPR018821">
    <property type="entry name" value="DUF294_put_nucleoTrafse_sb-bd"/>
</dbReference>
<evidence type="ECO:0000313" key="4">
    <source>
        <dbReference type="Proteomes" id="UP000075683"/>
    </source>
</evidence>
<dbReference type="Proteomes" id="UP000075683">
    <property type="component" value="Unassembled WGS sequence"/>
</dbReference>
<reference evidence="3 4" key="1">
    <citation type="submission" date="2016-01" db="EMBL/GenBank/DDBJ databases">
        <title>Draft Genome Sequences of Seven Thermophilic Sporeformers Isolated from Foods.</title>
        <authorList>
            <person name="Berendsen E.M."/>
            <person name="Wells-Bennik M.H."/>
            <person name="Krawcyk A.O."/>
            <person name="De Jong A."/>
            <person name="Holsappel S."/>
            <person name="Eijlander R.T."/>
            <person name="Kuipers O.P."/>
        </authorList>
    </citation>
    <scope>NUCLEOTIDE SEQUENCE [LARGE SCALE GENOMIC DNA]</scope>
    <source>
        <strain evidence="3 4">B4135</strain>
    </source>
</reference>
<dbReference type="STRING" id="301148.B4135_0506"/>
<dbReference type="OrthoDB" id="9810963at2"/>
<protein>
    <recommendedName>
        <fullName evidence="5">CBS domain-containing protein</fullName>
    </recommendedName>
</protein>
<proteinExistence type="predicted"/>
<evidence type="ECO:0000259" key="2">
    <source>
        <dbReference type="Pfam" id="PF10335"/>
    </source>
</evidence>
<feature type="domain" description="Protein-PII uridylyltransferase N-terminal" evidence="1">
    <location>
        <begin position="29"/>
        <end position="139"/>
    </location>
</feature>
<dbReference type="AlphaFoldDB" id="A0A150L951"/>
<evidence type="ECO:0000313" key="3">
    <source>
        <dbReference type="EMBL" id="KYD08824.1"/>
    </source>
</evidence>
<comment type="caution">
    <text evidence="3">The sequence shown here is derived from an EMBL/GenBank/DDBJ whole genome shotgun (WGS) entry which is preliminary data.</text>
</comment>
<dbReference type="Pfam" id="PF10335">
    <property type="entry name" value="DUF294_C"/>
    <property type="match status" value="1"/>
</dbReference>
<sequence>MPNAEGAYQRLKDWKEKRLAEGFTDISSLNRFHDSVMRRVFAVAAARLGNPPCDFCWFITGSGGRGEQGYVSDQDHGLIYEPGDGEIDKYFSRLGKELADGLHALGYPYCPGKVMSSNPLWCKSFPDWQKQMKEWLEEGSWEAVRYLQIFFDARGLNGRGEWILALKDFIFEHQRKNPGLLIRMTEQSLNVKRAFGPVGQVLVEEKGKFHGMINWKYSAYLPYVNAVRILAVKEGIYETSTCGRIDQLSANGGYGEIMKEKKELFQSLLQHRLSIKTFSYEESHYLPWETLKDDEKKEMKKMLKEGAKLLKAVRKRVERDVKHGL</sequence>